<evidence type="ECO:0000313" key="2">
    <source>
        <dbReference type="Proteomes" id="UP000199478"/>
    </source>
</evidence>
<reference evidence="2" key="1">
    <citation type="submission" date="2016-10" db="EMBL/GenBank/DDBJ databases">
        <authorList>
            <person name="Varghese N."/>
            <person name="Submissions S."/>
        </authorList>
    </citation>
    <scope>NUCLEOTIDE SEQUENCE [LARGE SCALE GENOMIC DNA]</scope>
    <source>
        <strain evidence="2">DSM 26879</strain>
    </source>
</reference>
<organism evidence="1 2">
    <name type="scientific">Yoonia tamlensis</name>
    <dbReference type="NCBI Taxonomy" id="390270"/>
    <lineage>
        <taxon>Bacteria</taxon>
        <taxon>Pseudomonadati</taxon>
        <taxon>Pseudomonadota</taxon>
        <taxon>Alphaproteobacteria</taxon>
        <taxon>Rhodobacterales</taxon>
        <taxon>Paracoccaceae</taxon>
        <taxon>Yoonia</taxon>
    </lineage>
</organism>
<protein>
    <submittedName>
        <fullName evidence="1">Uncharacterized protein</fullName>
    </submittedName>
</protein>
<dbReference type="STRING" id="390270.SAMN04488005_1252"/>
<sequence length="51" mass="6131">MHTPDENLTPRLEPRARCGKRDLRHRQSLLRVLQYQPENSLKGWKTVLNYD</sequence>
<keyword evidence="2" id="KW-1185">Reference proteome</keyword>
<evidence type="ECO:0000313" key="1">
    <source>
        <dbReference type="EMBL" id="SFR38576.1"/>
    </source>
</evidence>
<dbReference type="EMBL" id="FOYP01000001">
    <property type="protein sequence ID" value="SFR38576.1"/>
    <property type="molecule type" value="Genomic_DNA"/>
</dbReference>
<name>A0A1I6G8N3_9RHOB</name>
<gene>
    <name evidence="1" type="ORF">SAMN04488005_1252</name>
</gene>
<dbReference type="Proteomes" id="UP000199478">
    <property type="component" value="Unassembled WGS sequence"/>
</dbReference>
<accession>A0A1I6G8N3</accession>
<proteinExistence type="predicted"/>
<dbReference type="AlphaFoldDB" id="A0A1I6G8N3"/>